<name>A0A8J7J894_9BACT</name>
<accession>A0A8J7J894</accession>
<dbReference type="Pfam" id="PF07238">
    <property type="entry name" value="PilZ"/>
    <property type="match status" value="1"/>
</dbReference>
<dbReference type="InterPro" id="IPR009875">
    <property type="entry name" value="PilZ_domain"/>
</dbReference>
<dbReference type="AlphaFoldDB" id="A0A8J7J894"/>
<keyword evidence="3" id="KW-1185">Reference proteome</keyword>
<dbReference type="RefSeq" id="WP_199384660.1">
    <property type="nucleotide sequence ID" value="NZ_JAEMHM010000010.1"/>
</dbReference>
<dbReference type="GO" id="GO:0035438">
    <property type="term" value="F:cyclic-di-GMP binding"/>
    <property type="evidence" value="ECO:0007669"/>
    <property type="project" value="InterPro"/>
</dbReference>
<dbReference type="Gene3D" id="2.40.10.220">
    <property type="entry name" value="predicted glycosyltransferase like domains"/>
    <property type="match status" value="1"/>
</dbReference>
<evidence type="ECO:0000259" key="1">
    <source>
        <dbReference type="Pfam" id="PF07238"/>
    </source>
</evidence>
<protein>
    <submittedName>
        <fullName evidence="2">PilZ domain-containing protein</fullName>
    </submittedName>
</protein>
<proteinExistence type="predicted"/>
<sequence>MRQERREHYRVATRLNAKVQAGGHSHEGVMENLSALGAFVRSVRNLELNEEVILTVESTSIRETAKVVRTTPTGVGLRFDNNLFE</sequence>
<feature type="domain" description="PilZ" evidence="1">
    <location>
        <begin position="4"/>
        <end position="81"/>
    </location>
</feature>
<dbReference type="Proteomes" id="UP000636888">
    <property type="component" value="Unassembled WGS sequence"/>
</dbReference>
<evidence type="ECO:0000313" key="2">
    <source>
        <dbReference type="EMBL" id="MBJ6725771.1"/>
    </source>
</evidence>
<evidence type="ECO:0000313" key="3">
    <source>
        <dbReference type="Proteomes" id="UP000636888"/>
    </source>
</evidence>
<dbReference type="SUPFAM" id="SSF141371">
    <property type="entry name" value="PilZ domain-like"/>
    <property type="match status" value="1"/>
</dbReference>
<organism evidence="2 3">
    <name type="scientific">Geomesophilobacter sediminis</name>
    <dbReference type="NCBI Taxonomy" id="2798584"/>
    <lineage>
        <taxon>Bacteria</taxon>
        <taxon>Pseudomonadati</taxon>
        <taxon>Thermodesulfobacteriota</taxon>
        <taxon>Desulfuromonadia</taxon>
        <taxon>Geobacterales</taxon>
        <taxon>Geobacteraceae</taxon>
        <taxon>Geomesophilobacter</taxon>
    </lineage>
</organism>
<reference evidence="2" key="1">
    <citation type="submission" date="2020-12" db="EMBL/GenBank/DDBJ databases">
        <title>Geomonas sp. Red875, isolated from river sediment.</title>
        <authorList>
            <person name="Xu Z."/>
            <person name="Zhang Z."/>
            <person name="Masuda Y."/>
            <person name="Itoh H."/>
            <person name="Senoo K."/>
        </authorList>
    </citation>
    <scope>NUCLEOTIDE SEQUENCE</scope>
    <source>
        <strain evidence="2">Red875</strain>
    </source>
</reference>
<gene>
    <name evidence="2" type="ORF">JFN93_13710</name>
</gene>
<comment type="caution">
    <text evidence="2">The sequence shown here is derived from an EMBL/GenBank/DDBJ whole genome shotgun (WGS) entry which is preliminary data.</text>
</comment>
<dbReference type="EMBL" id="JAEMHM010000010">
    <property type="protein sequence ID" value="MBJ6725771.1"/>
    <property type="molecule type" value="Genomic_DNA"/>
</dbReference>